<proteinExistence type="predicted"/>
<organism evidence="1">
    <name type="scientific">Anguilla anguilla</name>
    <name type="common">European freshwater eel</name>
    <name type="synonym">Muraena anguilla</name>
    <dbReference type="NCBI Taxonomy" id="7936"/>
    <lineage>
        <taxon>Eukaryota</taxon>
        <taxon>Metazoa</taxon>
        <taxon>Chordata</taxon>
        <taxon>Craniata</taxon>
        <taxon>Vertebrata</taxon>
        <taxon>Euteleostomi</taxon>
        <taxon>Actinopterygii</taxon>
        <taxon>Neopterygii</taxon>
        <taxon>Teleostei</taxon>
        <taxon>Anguilliformes</taxon>
        <taxon>Anguillidae</taxon>
        <taxon>Anguilla</taxon>
    </lineage>
</organism>
<dbReference type="EMBL" id="GBXM01059617">
    <property type="protein sequence ID" value="JAH48960.1"/>
    <property type="molecule type" value="Transcribed_RNA"/>
</dbReference>
<name>A0A0E9T7W3_ANGAN</name>
<protein>
    <submittedName>
        <fullName evidence="1">Uncharacterized protein</fullName>
    </submittedName>
</protein>
<reference evidence="1" key="2">
    <citation type="journal article" date="2015" name="Fish Shellfish Immunol.">
        <title>Early steps in the European eel (Anguilla anguilla)-Vibrio vulnificus interaction in the gills: Role of the RtxA13 toxin.</title>
        <authorList>
            <person name="Callol A."/>
            <person name="Pajuelo D."/>
            <person name="Ebbesson L."/>
            <person name="Teles M."/>
            <person name="MacKenzie S."/>
            <person name="Amaro C."/>
        </authorList>
    </citation>
    <scope>NUCLEOTIDE SEQUENCE</scope>
</reference>
<sequence>MESSEAATSKDEDTSVITFYLLKG</sequence>
<accession>A0A0E9T7W3</accession>
<dbReference type="AlphaFoldDB" id="A0A0E9T7W3"/>
<reference evidence="1" key="1">
    <citation type="submission" date="2014-11" db="EMBL/GenBank/DDBJ databases">
        <authorList>
            <person name="Amaro Gonzalez C."/>
        </authorList>
    </citation>
    <scope>NUCLEOTIDE SEQUENCE</scope>
</reference>
<evidence type="ECO:0000313" key="1">
    <source>
        <dbReference type="EMBL" id="JAH48960.1"/>
    </source>
</evidence>